<proteinExistence type="predicted"/>
<evidence type="ECO:0000313" key="2">
    <source>
        <dbReference type="EMBL" id="OOY22471.1"/>
    </source>
</evidence>
<keyword evidence="3" id="KW-1185">Reference proteome</keyword>
<accession>A0ABX3MSU8</accession>
<dbReference type="InterPro" id="IPR036397">
    <property type="entry name" value="RNaseH_sf"/>
</dbReference>
<dbReference type="Proteomes" id="UP000190787">
    <property type="component" value="Unassembled WGS sequence"/>
</dbReference>
<sequence>MATDDLMFIDFEASSLSPNSWPIEVGLSWIIDGEVETWSSLIKPHPRWPADDWSARSEGVHRISRDELDDAPTCWAVANELLPRIRGKVLVSDYTHGDQRWLDRLLTTAGIDGPMPRLDALVVVAFARFEGLKLDLLYERLERLPIPHRAGPDSARLAKAVLSAQRLGDLERFRGMLPPDEHLSRDDAHERWQHDDMTAEEVAEGLRQRLRSASGLSRDE</sequence>
<feature type="region of interest" description="Disordered" evidence="1">
    <location>
        <begin position="178"/>
        <end position="197"/>
    </location>
</feature>
<dbReference type="EMBL" id="MPZV01000006">
    <property type="protein sequence ID" value="OOY22471.1"/>
    <property type="molecule type" value="Genomic_DNA"/>
</dbReference>
<dbReference type="InterPro" id="IPR012337">
    <property type="entry name" value="RNaseH-like_sf"/>
</dbReference>
<dbReference type="RefSeq" id="WP_208607999.1">
    <property type="nucleotide sequence ID" value="NZ_MPZV01000006.1"/>
</dbReference>
<protein>
    <recommendedName>
        <fullName evidence="4">Exonuclease domain-containing protein</fullName>
    </recommendedName>
</protein>
<organism evidence="2 3">
    <name type="scientific">Thioclava sediminum</name>
    <dbReference type="NCBI Taxonomy" id="1915319"/>
    <lineage>
        <taxon>Bacteria</taxon>
        <taxon>Pseudomonadati</taxon>
        <taxon>Pseudomonadota</taxon>
        <taxon>Alphaproteobacteria</taxon>
        <taxon>Rhodobacterales</taxon>
        <taxon>Paracoccaceae</taxon>
        <taxon>Thioclava</taxon>
    </lineage>
</organism>
<reference evidence="2 3" key="1">
    <citation type="submission" date="2016-11" db="EMBL/GenBank/DDBJ databases">
        <title>A multilocus sequence analysis scheme for characterization of bacteria in the genus Thioclava.</title>
        <authorList>
            <person name="Liu Y."/>
            <person name="Shao Z."/>
        </authorList>
    </citation>
    <scope>NUCLEOTIDE SEQUENCE [LARGE SCALE GENOMIC DNA]</scope>
    <source>
        <strain evidence="2 3">TAW-CT134</strain>
    </source>
</reference>
<evidence type="ECO:0000256" key="1">
    <source>
        <dbReference type="SAM" id="MobiDB-lite"/>
    </source>
</evidence>
<dbReference type="SUPFAM" id="SSF53098">
    <property type="entry name" value="Ribonuclease H-like"/>
    <property type="match status" value="1"/>
</dbReference>
<evidence type="ECO:0000313" key="3">
    <source>
        <dbReference type="Proteomes" id="UP000190787"/>
    </source>
</evidence>
<dbReference type="Gene3D" id="3.30.420.10">
    <property type="entry name" value="Ribonuclease H-like superfamily/Ribonuclease H"/>
    <property type="match status" value="1"/>
</dbReference>
<comment type="caution">
    <text evidence="2">The sequence shown here is derived from an EMBL/GenBank/DDBJ whole genome shotgun (WGS) entry which is preliminary data.</text>
</comment>
<name>A0ABX3MSU8_9RHOB</name>
<gene>
    <name evidence="2" type="ORF">BMI91_19510</name>
</gene>
<evidence type="ECO:0008006" key="4">
    <source>
        <dbReference type="Google" id="ProtNLM"/>
    </source>
</evidence>